<dbReference type="GO" id="GO:0003964">
    <property type="term" value="F:RNA-directed DNA polymerase activity"/>
    <property type="evidence" value="ECO:0007669"/>
    <property type="project" value="UniProtKB-KW"/>
</dbReference>
<keyword evidence="1" id="KW-0812">Transmembrane</keyword>
<keyword evidence="2" id="KW-0695">RNA-directed DNA polymerase</keyword>
<keyword evidence="3" id="KW-1185">Reference proteome</keyword>
<keyword evidence="2" id="KW-0808">Transferase</keyword>
<keyword evidence="1" id="KW-0472">Membrane</keyword>
<dbReference type="Proteomes" id="UP000299102">
    <property type="component" value="Unassembled WGS sequence"/>
</dbReference>
<dbReference type="EMBL" id="BGZK01001896">
    <property type="protein sequence ID" value="GBP87944.1"/>
    <property type="molecule type" value="Genomic_DNA"/>
</dbReference>
<reference evidence="2 3" key="1">
    <citation type="journal article" date="2019" name="Commun. Biol.">
        <title>The bagworm genome reveals a unique fibroin gene that provides high tensile strength.</title>
        <authorList>
            <person name="Kono N."/>
            <person name="Nakamura H."/>
            <person name="Ohtoshi R."/>
            <person name="Tomita M."/>
            <person name="Numata K."/>
            <person name="Arakawa K."/>
        </authorList>
    </citation>
    <scope>NUCLEOTIDE SEQUENCE [LARGE SCALE GENOMIC DNA]</scope>
</reference>
<keyword evidence="1" id="KW-1133">Transmembrane helix</keyword>
<evidence type="ECO:0000256" key="1">
    <source>
        <dbReference type="SAM" id="Phobius"/>
    </source>
</evidence>
<keyword evidence="2" id="KW-0548">Nucleotidyltransferase</keyword>
<evidence type="ECO:0000313" key="2">
    <source>
        <dbReference type="EMBL" id="GBP87944.1"/>
    </source>
</evidence>
<protein>
    <submittedName>
        <fullName evidence="2">RNA-directed DNA polymerase from mobile element jockey</fullName>
    </submittedName>
</protein>
<comment type="caution">
    <text evidence="2">The sequence shown here is derived from an EMBL/GenBank/DDBJ whole genome shotgun (WGS) entry which is preliminary data.</text>
</comment>
<feature type="transmembrane region" description="Helical" evidence="1">
    <location>
        <begin position="358"/>
        <end position="374"/>
    </location>
</feature>
<dbReference type="OrthoDB" id="410155at2759"/>
<proteinExistence type="predicted"/>
<dbReference type="AlphaFoldDB" id="A0A4C1ZLJ4"/>
<dbReference type="PANTHER" id="PTHR19446">
    <property type="entry name" value="REVERSE TRANSCRIPTASES"/>
    <property type="match status" value="1"/>
</dbReference>
<organism evidence="2 3">
    <name type="scientific">Eumeta variegata</name>
    <name type="common">Bagworm moth</name>
    <name type="synonym">Eumeta japonica</name>
    <dbReference type="NCBI Taxonomy" id="151549"/>
    <lineage>
        <taxon>Eukaryota</taxon>
        <taxon>Metazoa</taxon>
        <taxon>Ecdysozoa</taxon>
        <taxon>Arthropoda</taxon>
        <taxon>Hexapoda</taxon>
        <taxon>Insecta</taxon>
        <taxon>Pterygota</taxon>
        <taxon>Neoptera</taxon>
        <taxon>Endopterygota</taxon>
        <taxon>Lepidoptera</taxon>
        <taxon>Glossata</taxon>
        <taxon>Ditrysia</taxon>
        <taxon>Tineoidea</taxon>
        <taxon>Psychidae</taxon>
        <taxon>Oiketicinae</taxon>
        <taxon>Eumeta</taxon>
    </lineage>
</organism>
<evidence type="ECO:0000313" key="3">
    <source>
        <dbReference type="Proteomes" id="UP000299102"/>
    </source>
</evidence>
<gene>
    <name evidence="2" type="primary">pol</name>
    <name evidence="2" type="ORF">EVAR_66368_1</name>
</gene>
<name>A0A4C1ZLJ4_EUMVA</name>
<sequence length="425" mass="47419">YNAHADKSPRTSAAARDSVIDDQARPSRRELGPVCYEKADETSMYVAGLSGSLCVCDCLREAVGCIIYSGIAAASVLTIGLGEGKKDSWFGTRSIGCRRVRCGSKIWTAVINGLSRRSRAREPCAHGPVCLQSNNQFNERSLFYSIGRYVRVKERQRLHTALEEVDTPNLNVIADDIVSNNDIDIAIGALNKYIRSVVKRCQRKVLADSDRRGLPADVRELIRVKIQPCTARTHTYLRHPNGRDHSQSQSLLGCGQSAQIRRVRGHACPQKPDNNLAFDDQERAEYIADSIELQSSLDPLNLEHVNRVENEVFRRSSLPPKDDLPLISADEVQKLIKELKSTKAPGLVGVNNKAIKCFFTLLMALLVAIFNAFVKKCHFPEAWKEDVIIGIPKLGKPRDFSTSYWPISLLSSLGKLFEKVFKSRQ</sequence>
<accession>A0A4C1ZLJ4</accession>
<feature type="non-terminal residue" evidence="2">
    <location>
        <position position="1"/>
    </location>
</feature>